<feature type="region of interest" description="Disordered" evidence="5">
    <location>
        <begin position="2220"/>
        <end position="2245"/>
    </location>
</feature>
<feature type="compositionally biased region" description="Basic and acidic residues" evidence="5">
    <location>
        <begin position="20"/>
        <end position="29"/>
    </location>
</feature>
<dbReference type="InterPro" id="IPR001715">
    <property type="entry name" value="CH_dom"/>
</dbReference>
<name>A9UXD5_MONBE</name>
<dbReference type="GO" id="GO:0008017">
    <property type="term" value="F:microtubule binding"/>
    <property type="evidence" value="ECO:0007669"/>
    <property type="project" value="InterPro"/>
</dbReference>
<dbReference type="Gene3D" id="1.10.418.10">
    <property type="entry name" value="Calponin-like domain"/>
    <property type="match status" value="2"/>
</dbReference>
<feature type="compositionally biased region" description="Basic and acidic residues" evidence="5">
    <location>
        <begin position="53"/>
        <end position="99"/>
    </location>
</feature>
<dbReference type="InParanoid" id="A9UXD5"/>
<dbReference type="Gene3D" id="3.30.920.20">
    <property type="entry name" value="Gas2-like domain"/>
    <property type="match status" value="1"/>
</dbReference>
<feature type="region of interest" description="Disordered" evidence="5">
    <location>
        <begin position="1"/>
        <end position="119"/>
    </location>
</feature>
<dbReference type="GO" id="GO:0051764">
    <property type="term" value="P:actin crosslink formation"/>
    <property type="evidence" value="ECO:0000318"/>
    <property type="project" value="GO_Central"/>
</dbReference>
<evidence type="ECO:0000259" key="6">
    <source>
        <dbReference type="PROSITE" id="PS50021"/>
    </source>
</evidence>
<feature type="compositionally biased region" description="Polar residues" evidence="5">
    <location>
        <begin position="31"/>
        <end position="52"/>
    </location>
</feature>
<evidence type="ECO:0000256" key="4">
    <source>
        <dbReference type="ARBA" id="ARBA00038441"/>
    </source>
</evidence>
<feature type="compositionally biased region" description="Basic and acidic residues" evidence="5">
    <location>
        <begin position="1889"/>
        <end position="1900"/>
    </location>
</feature>
<feature type="compositionally biased region" description="Basic and acidic residues" evidence="5">
    <location>
        <begin position="829"/>
        <end position="856"/>
    </location>
</feature>
<dbReference type="GO" id="GO:0051015">
    <property type="term" value="F:actin filament binding"/>
    <property type="evidence" value="ECO:0000318"/>
    <property type="project" value="GO_Central"/>
</dbReference>
<dbReference type="KEGG" id="mbr:MONBRDRAFT_32092"/>
<feature type="compositionally biased region" description="Basic and acidic residues" evidence="5">
    <location>
        <begin position="770"/>
        <end position="818"/>
    </location>
</feature>
<evidence type="ECO:0000256" key="1">
    <source>
        <dbReference type="ARBA" id="ARBA00004245"/>
    </source>
</evidence>
<accession>A9UXD5</accession>
<proteinExistence type="inferred from homology"/>
<protein>
    <submittedName>
        <fullName evidence="8">Uncharacterized protein</fullName>
    </submittedName>
</protein>
<dbReference type="RefSeq" id="XP_001745137.1">
    <property type="nucleotide sequence ID" value="XM_001745085.1"/>
</dbReference>
<gene>
    <name evidence="8" type="ORF">MONBRDRAFT_32092</name>
</gene>
<dbReference type="SUPFAM" id="SSF143575">
    <property type="entry name" value="GAS2 domain-like"/>
    <property type="match status" value="1"/>
</dbReference>
<dbReference type="PROSITE" id="PS50021">
    <property type="entry name" value="CH"/>
    <property type="match status" value="1"/>
</dbReference>
<feature type="compositionally biased region" description="Low complexity" evidence="5">
    <location>
        <begin position="1126"/>
        <end position="1135"/>
    </location>
</feature>
<dbReference type="Pfam" id="PF02187">
    <property type="entry name" value="GAS2"/>
    <property type="match status" value="1"/>
</dbReference>
<dbReference type="eggNOG" id="KOG0516">
    <property type="taxonomic scope" value="Eukaryota"/>
</dbReference>
<feature type="compositionally biased region" description="Polar residues" evidence="5">
    <location>
        <begin position="1"/>
        <end position="19"/>
    </location>
</feature>
<dbReference type="FunFam" id="1.10.418.10:FF:000166">
    <property type="entry name" value="Predicted protein"/>
    <property type="match status" value="1"/>
</dbReference>
<dbReference type="PROSITE" id="PS51460">
    <property type="entry name" value="GAR"/>
    <property type="match status" value="1"/>
</dbReference>
<evidence type="ECO:0000313" key="9">
    <source>
        <dbReference type="Proteomes" id="UP000001357"/>
    </source>
</evidence>
<feature type="domain" description="Calponin-homology (CH)" evidence="6">
    <location>
        <begin position="157"/>
        <end position="284"/>
    </location>
</feature>
<dbReference type="Pfam" id="PF00307">
    <property type="entry name" value="CH"/>
    <property type="match status" value="1"/>
</dbReference>
<keyword evidence="9" id="KW-1185">Reference proteome</keyword>
<feature type="compositionally biased region" description="Basic and acidic residues" evidence="5">
    <location>
        <begin position="723"/>
        <end position="732"/>
    </location>
</feature>
<sequence length="2346" mass="259995">MSRSTSFYEPRRASTSNDATQRRRSDPVLHQDTSLSTSRTGASSNDVTLTRTIRSDNKDPYDELRPSYYDIRRRSQDELYKPRRSSRGGDQDLANERRSTVVPNDQRRKSSRGSMFSYIGGPEQRGSVRVIYDDSDHPHLEDYFSGQRNRVTYDRLRAYRVDLALWLNSIFNTQLTEANLLQELETGVLLCRLAMKLQADSGSLTRGFASGHSRRVSNDPVKIRCNMSATSGSFFARDNVACFITWCQSIGVDDAVIFEPEDLVQHKNDKNVLYCLMEIARIQTAVEPPTLIALERTEGKPQDEDELARLLRAVEEECKASGHSPSRVRHVGNGRFTVDGYGPTTMGLLHDAVVVRVGREWDSLPHVLDNPSLVVKTVSAPGGSSPDLRTDRRERSVQSTELGTINEDATIRNLRRRIAELEKMLADRTAELDAARASATRNNLDYGEASNSVERLEKELNRVRGVLEDTSTENNELREELDRLKMMLARLEREQQVKQGGITRAEHERLLMEQRQDLEEEQRRALKDARSQHGAEIKQMSNRLKTLEMSEATLARDKDDAQHDLEAANDELRTCQARLQAAEALLQTREAELEDERQAVADLREHAKDAEELELLRRRLRNAEQRLGDQDKEISRLEPFEERSQELEAEHKKMQATMDGLIRDKSKLRSELDELRAKLAALESENAKNASETQKANELEAQLAELTKQLQSAEADCEASAAAEREANEKLARLQAEQEASADREKSANSDLAKQLAELQALLATRDNELAEERKQRDGLEQELAALKKDMDSKLAEDSEESARLRKERDEERAKAEELQSELDQLRQQNEDNKQKCKEEKDALRQERDKALQERDDLAERLSALETECAQLKEQLADKDAEIERLKARISELEDILSQREGELTAATALNEELQFRLDELTGNLADKEREAEDLARQRAEAEAARQQAEEEARKRAEEAAAQQEQAKLAADRARELAEKEAARLAAEEEAARLAAEAAAARLAAEEEERKRREAAEEEERLRREAEEEAERKRLEAEEEEARLQAEAEERSHQAALEALRTDEVKMNMHRQMTHYREDICDWVNEMLGTNLQQNTFLLKMQNGVLLAELANAIDGDEAQLRAEEAAQAAETAATSKDTGAKGNTARGSSIKPPTSRASSGSLRAPPAARRPSGPPKSKSRSTITAPNGAAAVPRPEAPALQGIRTRLPSAHDPVRINRRRLELFKFDTPANEEGLAEFIRTRPLQYCRYEPIARSGTDKAHSNINNFIEWARSLGLENPDVFELEDLTELRDERRFIWSLYDVARRTRGIRVPRLVWIERIRFLKRQRPIKGDKLDAAVYKVVNACINQPPYKASCAVRQVHRVAEGKYVFGDEASKPVLLRITEKNVMVRVGGGWETLKRFLETRFETDPKLKTDKARTEELWAEHLAAAEKGEPIEYQASDLSSINLFTTRPDYRSFQPDFTPGNEAEDTSAGEPTAILSFLSLSLSLSLCVSVLLGICCQAPARQHAALQRVLGREAKLAGKRTLKSADSIRESALLLPALPPNAFPTVGGMHAPGATANRDMPTVVTPAHYPGLATWTVATGVARPHSGISKLKIPTGPFGNDYIDLHLVEPFGAQLEELPLDTLVFREPGQSLVFYLPLYFEQQLQPNLAQRIDTRFRVCKDSRDLVKKFLVALSQWSDIAPEGPAAMFLSQCLSHPILSRLREPDEASRIISPIIGCGTNRRVKSSLADSPQFAVKMNRINLALNKVGLHAEYRPGNEKDKGLRVRRVPPVAPGTSMSPSAPLGHVPAHVTAPNLANSPMQQSMSPNASAPGSARHRGTSKPVSLRAVDPRVALVTPSTGGLHAAADVSGMDRSRAPAHGEPAPLPLNEDHAQPADGESGPDVDRDPNDEHGSSLEPQAPTQVMLQQGDSLDENAANSSVPSQAPLQSQPAHGAVGPAAHVDAPGGTGSDAPAPSTSLSHAVPPLAQPNATAMGIPLPSSSTVMATSYMNPPAYGATMQEHPTLYTNTPLPPRSRNLPRQSSSSRRRSSQPQPQALASLDTSGAPVMASQYLNTNAPMPYPPAPYVMGPGNASLPPMQMALSHEMMSPMAMVLGRRRPTSAEEAILSNPIKLLEKLLQLVDPHKDKIPVICNLVAYSMQDLQQGASFESRLRCLQLLLRQTDVLMTMPIWQMLGDEEYVSAVLSTLDSLRSALITTDNELSVVASQIVHAEVPEHVAADDNTDDNGEPSAKRPRPQDLEKELMHAQPPPITLQGLSRLLTDVLPRRLPAPAEVPNSLLEQLQSTITTAADPTAMVASLCFAMGSMFAHMHEDSGAGSDTDAMVNMAPIHHPPADIVPES</sequence>
<feature type="compositionally biased region" description="Low complexity" evidence="5">
    <location>
        <begin position="960"/>
        <end position="969"/>
    </location>
</feature>
<dbReference type="GeneID" id="5890160"/>
<keyword evidence="2" id="KW-0963">Cytoplasm</keyword>
<dbReference type="InterPro" id="IPR036872">
    <property type="entry name" value="CH_dom_sf"/>
</dbReference>
<feature type="compositionally biased region" description="Low complexity" evidence="5">
    <location>
        <begin position="1156"/>
        <end position="1172"/>
    </location>
</feature>
<dbReference type="PANTHER" id="PTHR46756">
    <property type="entry name" value="TRANSGELIN"/>
    <property type="match status" value="1"/>
</dbReference>
<dbReference type="SMART" id="SM00033">
    <property type="entry name" value="CH"/>
    <property type="match status" value="2"/>
</dbReference>
<feature type="region of interest" description="Disordered" evidence="5">
    <location>
        <begin position="1009"/>
        <end position="1053"/>
    </location>
</feature>
<dbReference type="InterPro" id="IPR003108">
    <property type="entry name" value="GAR_dom"/>
</dbReference>
<reference evidence="8 9" key="1">
    <citation type="journal article" date="2008" name="Nature">
        <title>The genome of the choanoflagellate Monosiga brevicollis and the origin of metazoans.</title>
        <authorList>
            <consortium name="JGI Sequencing"/>
            <person name="King N."/>
            <person name="Westbrook M.J."/>
            <person name="Young S.L."/>
            <person name="Kuo A."/>
            <person name="Abedin M."/>
            <person name="Chapman J."/>
            <person name="Fairclough S."/>
            <person name="Hellsten U."/>
            <person name="Isogai Y."/>
            <person name="Letunic I."/>
            <person name="Marr M."/>
            <person name="Pincus D."/>
            <person name="Putnam N."/>
            <person name="Rokas A."/>
            <person name="Wright K.J."/>
            <person name="Zuzow R."/>
            <person name="Dirks W."/>
            <person name="Good M."/>
            <person name="Goodstein D."/>
            <person name="Lemons D."/>
            <person name="Li W."/>
            <person name="Lyons J.B."/>
            <person name="Morris A."/>
            <person name="Nichols S."/>
            <person name="Richter D.J."/>
            <person name="Salamov A."/>
            <person name="Bork P."/>
            <person name="Lim W.A."/>
            <person name="Manning G."/>
            <person name="Miller W.T."/>
            <person name="McGinnis W."/>
            <person name="Shapiro H."/>
            <person name="Tjian R."/>
            <person name="Grigoriev I.V."/>
            <person name="Rokhsar D."/>
        </authorList>
    </citation>
    <scope>NUCLEOTIDE SEQUENCE [LARGE SCALE GENOMIC DNA]</scope>
    <source>
        <strain evidence="9">MX1 / ATCC 50154</strain>
    </source>
</reference>
<feature type="domain" description="GAR" evidence="7">
    <location>
        <begin position="1331"/>
        <end position="1411"/>
    </location>
</feature>
<organism evidence="8 9">
    <name type="scientific">Monosiga brevicollis</name>
    <name type="common">Choanoflagellate</name>
    <dbReference type="NCBI Taxonomy" id="81824"/>
    <lineage>
        <taxon>Eukaryota</taxon>
        <taxon>Choanoflagellata</taxon>
        <taxon>Craspedida</taxon>
        <taxon>Salpingoecidae</taxon>
        <taxon>Monosiga</taxon>
    </lineage>
</organism>
<evidence type="ECO:0000313" key="8">
    <source>
        <dbReference type="EMBL" id="EDQ90370.1"/>
    </source>
</evidence>
<evidence type="ECO:0000256" key="3">
    <source>
        <dbReference type="ARBA" id="ARBA00023212"/>
    </source>
</evidence>
<comment type="subcellular location">
    <subcellularLocation>
        <location evidence="1">Cytoplasm</location>
        <location evidence="1">Cytoskeleton</location>
    </subcellularLocation>
</comment>
<dbReference type="GO" id="GO:0005856">
    <property type="term" value="C:cytoskeleton"/>
    <property type="evidence" value="ECO:0007669"/>
    <property type="project" value="UniProtKB-SubCell"/>
</dbReference>
<keyword evidence="3" id="KW-0206">Cytoskeleton</keyword>
<dbReference type="InterPro" id="IPR036534">
    <property type="entry name" value="GAR_dom_sf"/>
</dbReference>
<dbReference type="EMBL" id="CH991548">
    <property type="protein sequence ID" value="EDQ90370.1"/>
    <property type="molecule type" value="Genomic_DNA"/>
</dbReference>
<dbReference type="PANTHER" id="PTHR46756:SF18">
    <property type="entry name" value="GAS2-LIKE PROTEIN PICKLED EGGS"/>
    <property type="match status" value="1"/>
</dbReference>
<feature type="region of interest" description="Disordered" evidence="5">
    <location>
        <begin position="1920"/>
        <end position="1972"/>
    </location>
</feature>
<dbReference type="STRING" id="81824.A9UXD5"/>
<feature type="region of interest" description="Disordered" evidence="5">
    <location>
        <begin position="1125"/>
        <end position="1207"/>
    </location>
</feature>
<dbReference type="SUPFAM" id="SSF47576">
    <property type="entry name" value="Calponin-homology domain, CH-domain"/>
    <property type="match status" value="2"/>
</dbReference>
<feature type="compositionally biased region" description="Polar residues" evidence="5">
    <location>
        <begin position="1801"/>
        <end position="1817"/>
    </location>
</feature>
<evidence type="ECO:0000259" key="7">
    <source>
        <dbReference type="PROSITE" id="PS51460"/>
    </source>
</evidence>
<feature type="region of interest" description="Disordered" evidence="5">
    <location>
        <begin position="2009"/>
        <end position="2049"/>
    </location>
</feature>
<feature type="region of interest" description="Disordered" evidence="5">
    <location>
        <begin position="1775"/>
        <end position="1906"/>
    </location>
</feature>
<feature type="region of interest" description="Disordered" evidence="5">
    <location>
        <begin position="715"/>
        <end position="752"/>
    </location>
</feature>
<feature type="compositionally biased region" description="Polar residues" evidence="5">
    <location>
        <begin position="1920"/>
        <end position="1937"/>
    </location>
</feature>
<feature type="region of interest" description="Disordered" evidence="5">
    <location>
        <begin position="770"/>
        <end position="856"/>
    </location>
</feature>
<dbReference type="CDD" id="cd21204">
    <property type="entry name" value="CH_GAS2-like"/>
    <property type="match status" value="1"/>
</dbReference>
<feature type="compositionally biased region" description="Low complexity" evidence="5">
    <location>
        <begin position="2020"/>
        <end position="2041"/>
    </location>
</feature>
<evidence type="ECO:0000256" key="2">
    <source>
        <dbReference type="ARBA" id="ARBA00022490"/>
    </source>
</evidence>
<feature type="compositionally biased region" description="Basic and acidic residues" evidence="5">
    <location>
        <begin position="924"/>
        <end position="959"/>
    </location>
</feature>
<dbReference type="SMART" id="SM00243">
    <property type="entry name" value="GAS2"/>
    <property type="match status" value="1"/>
</dbReference>
<feature type="region of interest" description="Disordered" evidence="5">
    <location>
        <begin position="377"/>
        <end position="399"/>
    </location>
</feature>
<comment type="similarity">
    <text evidence="4">Belongs to the GAS2 family.</text>
</comment>
<feature type="region of interest" description="Disordered" evidence="5">
    <location>
        <begin position="924"/>
        <end position="974"/>
    </location>
</feature>
<dbReference type="Proteomes" id="UP000001357">
    <property type="component" value="Unassembled WGS sequence"/>
</dbReference>
<evidence type="ECO:0000256" key="5">
    <source>
        <dbReference type="SAM" id="MobiDB-lite"/>
    </source>
</evidence>